<feature type="region of interest" description="Disordered" evidence="1">
    <location>
        <begin position="214"/>
        <end position="258"/>
    </location>
</feature>
<gene>
    <name evidence="2" type="ORF">A8L45_15270</name>
</gene>
<evidence type="ECO:0000256" key="1">
    <source>
        <dbReference type="SAM" id="MobiDB-lite"/>
    </source>
</evidence>
<name>A0A1C3EES3_9GAMM</name>
<evidence type="ECO:0000313" key="3">
    <source>
        <dbReference type="Proteomes" id="UP000094936"/>
    </source>
</evidence>
<protein>
    <submittedName>
        <fullName evidence="2">Uncharacterized protein</fullName>
    </submittedName>
</protein>
<feature type="compositionally biased region" description="Basic and acidic residues" evidence="1">
    <location>
        <begin position="620"/>
        <end position="631"/>
    </location>
</feature>
<feature type="compositionally biased region" description="Basic residues" evidence="1">
    <location>
        <begin position="28"/>
        <end position="37"/>
    </location>
</feature>
<feature type="region of interest" description="Disordered" evidence="1">
    <location>
        <begin position="589"/>
        <end position="637"/>
    </location>
</feature>
<feature type="region of interest" description="Disordered" evidence="1">
    <location>
        <begin position="115"/>
        <end position="178"/>
    </location>
</feature>
<feature type="compositionally biased region" description="Polar residues" evidence="1">
    <location>
        <begin position="1"/>
        <end position="11"/>
    </location>
</feature>
<feature type="compositionally biased region" description="Low complexity" evidence="1">
    <location>
        <begin position="228"/>
        <end position="237"/>
    </location>
</feature>
<sequence>MTTRVTGVSSNRYKRQINRDDNTTEKNKRLKPKKSSKNKTAQRETNRPVSAKHLSGSHQRKVSVKAKVNDALQKNKEAESTSKAQDISVHRIDKQKGDVGTKLLQVSTINDAANKRNKDIKTEANKPRGTEQAVDTAEGKDTPIKAYSSEGNQETARRGSRQNPYSYEDLSKPHPPLVTKEIPEAYYRDRQEQLWKLEYKNRVEGSTKGSYSNQWIAVDEKDEDKQSVNKNESVNSENKPDETNGASKPSGPFLNGSNTPRVAVVDGFGYPGLGDIHGKGVRHNIESVYGEDGEAIKIDEFTTGAGLEKVVKQAEESGPYDAVNLSYSLNMTEGTTQDSSYTFTRQLHHQMFHDASRESDPDQYTSKEKRAMAEALIEYGKGDMKQDNELYPFLESWNKYGKLEKIGADLEAGKQLMKDGTEIFMAAGNEPNHVNMFSYLTGYDEFPGKAHVVAAAPMTDGYATDGSYKDNVQKVIEPVVAYDDRMKKSQSEHFVTDIARAVHENSTHEHRIKQIHPLYFESLRAQVNALIPADQPEERQARLERVVKSSVSSSSYASPVALASFLREKAENGGVEVPSRTYNEIYEKNTRDKEQGYPDIKVIGTDESTTPSVIPPPSPEEAKEFVEEQKRRWGIGN</sequence>
<keyword evidence="3" id="KW-1185">Reference proteome</keyword>
<comment type="caution">
    <text evidence="2">The sequence shown here is derived from an EMBL/GenBank/DDBJ whole genome shotgun (WGS) entry which is preliminary data.</text>
</comment>
<reference evidence="2 3" key="1">
    <citation type="submission" date="2016-05" db="EMBL/GenBank/DDBJ databases">
        <title>Genomic Taxonomy of the Vibrionaceae.</title>
        <authorList>
            <person name="Gomez-Gil B."/>
            <person name="Enciso-Ibarra J."/>
        </authorList>
    </citation>
    <scope>NUCLEOTIDE SEQUENCE [LARGE SCALE GENOMIC DNA]</scope>
    <source>
        <strain evidence="2 3">CAIM 1920</strain>
    </source>
</reference>
<organism evidence="2 3">
    <name type="scientific">Veronia pacifica</name>
    <dbReference type="NCBI Taxonomy" id="1080227"/>
    <lineage>
        <taxon>Bacteria</taxon>
        <taxon>Pseudomonadati</taxon>
        <taxon>Pseudomonadota</taxon>
        <taxon>Gammaproteobacteria</taxon>
        <taxon>Vibrionales</taxon>
        <taxon>Vibrionaceae</taxon>
        <taxon>Veronia</taxon>
    </lineage>
</organism>
<feature type="compositionally biased region" description="Basic and acidic residues" evidence="1">
    <location>
        <begin position="17"/>
        <end position="27"/>
    </location>
</feature>
<feature type="compositionally biased region" description="Basic and acidic residues" evidence="1">
    <location>
        <begin position="88"/>
        <end position="99"/>
    </location>
</feature>
<dbReference type="AlphaFoldDB" id="A0A1C3EES3"/>
<accession>A0A1C3EES3</accession>
<dbReference type="EMBL" id="LYBM01000030">
    <property type="protein sequence ID" value="ODA31738.1"/>
    <property type="molecule type" value="Genomic_DNA"/>
</dbReference>
<dbReference type="Proteomes" id="UP000094936">
    <property type="component" value="Unassembled WGS sequence"/>
</dbReference>
<evidence type="ECO:0000313" key="2">
    <source>
        <dbReference type="EMBL" id="ODA31738.1"/>
    </source>
</evidence>
<feature type="compositionally biased region" description="Basic and acidic residues" evidence="1">
    <location>
        <begin position="115"/>
        <end position="129"/>
    </location>
</feature>
<feature type="region of interest" description="Disordered" evidence="1">
    <location>
        <begin position="1"/>
        <end position="100"/>
    </location>
</feature>
<dbReference type="RefSeq" id="WP_068903799.1">
    <property type="nucleotide sequence ID" value="NZ_JBHUIF010000004.1"/>
</dbReference>
<proteinExistence type="predicted"/>